<dbReference type="GeneID" id="100569232"/>
<protein>
    <recommendedName>
        <fullName evidence="5">BTB domain-containing protein</fullName>
    </recommendedName>
</protein>
<dbReference type="KEGG" id="api:100569232"/>
<reference evidence="7" key="1">
    <citation type="submission" date="2010-06" db="EMBL/GenBank/DDBJ databases">
        <authorList>
            <person name="Jiang H."/>
            <person name="Abraham K."/>
            <person name="Ali S."/>
            <person name="Alsbrooks S.L."/>
            <person name="Anim B.N."/>
            <person name="Anosike U.S."/>
            <person name="Attaway T."/>
            <person name="Bandaranaike D.P."/>
            <person name="Battles P.K."/>
            <person name="Bell S.N."/>
            <person name="Bell A.V."/>
            <person name="Beltran B."/>
            <person name="Bickham C."/>
            <person name="Bustamante Y."/>
            <person name="Caleb T."/>
            <person name="Canada A."/>
            <person name="Cardenas V."/>
            <person name="Carter K."/>
            <person name="Chacko J."/>
            <person name="Chandrabose M.N."/>
            <person name="Chavez D."/>
            <person name="Chavez A."/>
            <person name="Chen L."/>
            <person name="Chu H.-S."/>
            <person name="Claassen K.J."/>
            <person name="Cockrell R."/>
            <person name="Collins M."/>
            <person name="Cooper J.A."/>
            <person name="Cree A."/>
            <person name="Curry S.M."/>
            <person name="Da Y."/>
            <person name="Dao M.D."/>
            <person name="Das B."/>
            <person name="Davila M.-L."/>
            <person name="Davy-Carroll L."/>
            <person name="Denson S."/>
            <person name="Dinh H."/>
            <person name="Ebong V.E."/>
            <person name="Edwards J.R."/>
            <person name="Egan A."/>
            <person name="El-Daye J."/>
            <person name="Escobedo L."/>
            <person name="Fernandez S."/>
            <person name="Fernando P.R."/>
            <person name="Flagg N."/>
            <person name="Forbes L.D."/>
            <person name="Fowler R.G."/>
            <person name="Fu Q."/>
            <person name="Gabisi R.A."/>
            <person name="Ganer J."/>
            <person name="Garbino Pronczuk A."/>
            <person name="Garcia R.M."/>
            <person name="Garner T."/>
            <person name="Garrett T.E."/>
            <person name="Gonzalez D.A."/>
            <person name="Hamid H."/>
            <person name="Hawkins E.S."/>
            <person name="Hirani K."/>
            <person name="Hogues M.E."/>
            <person name="Hollins B."/>
            <person name="Hsiao C.-H."/>
            <person name="Jabil R."/>
            <person name="James M.L."/>
            <person name="Jhangiani S.N."/>
            <person name="Johnson B."/>
            <person name="Johnson Q."/>
            <person name="Joshi V."/>
            <person name="Kalu J.B."/>
            <person name="Kam C."/>
            <person name="Kashfia A."/>
            <person name="Keebler J."/>
            <person name="Kisamo H."/>
            <person name="Kovar C.L."/>
            <person name="Lago L.A."/>
            <person name="Lai C.-Y."/>
            <person name="Laidlaw J."/>
            <person name="Lara F."/>
            <person name="Le T.-K."/>
            <person name="Lee S.L."/>
            <person name="Legall F.H."/>
            <person name="Lemon S.J."/>
            <person name="Lewis L.R."/>
            <person name="Li B."/>
            <person name="Liu Y."/>
            <person name="Liu Y.-S."/>
            <person name="Lopez J."/>
            <person name="Lozado R.J."/>
            <person name="Lu J."/>
            <person name="Madu R.C."/>
            <person name="Maheshwari M."/>
            <person name="Maheshwari R."/>
            <person name="Malloy K."/>
            <person name="Martinez E."/>
            <person name="Mathew T."/>
            <person name="Mercado I.C."/>
            <person name="Mercado C."/>
            <person name="Meyer B."/>
            <person name="Montgomery K."/>
            <person name="Morgan M.B."/>
            <person name="Munidasa M."/>
            <person name="Nazareth L.V."/>
            <person name="Nelson J."/>
            <person name="Ng B.M."/>
            <person name="Nguyen N.B."/>
            <person name="Nguyen P.Q."/>
            <person name="Nguyen T."/>
            <person name="Obregon M."/>
            <person name="Okwuonu G.O."/>
            <person name="Onwere C.G."/>
            <person name="Orozco G."/>
            <person name="Parra A."/>
            <person name="Patel S."/>
            <person name="Patil S."/>
            <person name="Perez A."/>
            <person name="Perez Y."/>
            <person name="Pham C."/>
            <person name="Primus E.L."/>
            <person name="Pu L.-L."/>
            <person name="Puazo M."/>
            <person name="Qin X."/>
            <person name="Quiroz J.B."/>
            <person name="Reese J."/>
            <person name="Richards S."/>
            <person name="Rives C.M."/>
            <person name="Robberts R."/>
            <person name="Ruiz S.J."/>
            <person name="Ruiz M.J."/>
            <person name="Santibanez J."/>
            <person name="Schneider B.W."/>
            <person name="Sisson I."/>
            <person name="Smith M."/>
            <person name="Sodergren E."/>
            <person name="Song X.-Z."/>
            <person name="Song B.B."/>
            <person name="Summersgill H."/>
            <person name="Thelus R."/>
            <person name="Thornton R.D."/>
            <person name="Trejos Z.Y."/>
            <person name="Usmani K."/>
            <person name="Vattathil S."/>
            <person name="Villasana D."/>
            <person name="Walker D.L."/>
            <person name="Wang S."/>
            <person name="Wang K."/>
            <person name="White C.S."/>
            <person name="Williams A.C."/>
            <person name="Williamson J."/>
            <person name="Wilson K."/>
            <person name="Woghiren I.O."/>
            <person name="Woodworth J.R."/>
            <person name="Worley K.C."/>
            <person name="Wright R.A."/>
            <person name="Wu W."/>
            <person name="Young L."/>
            <person name="Zhang L."/>
            <person name="Zhang J."/>
            <person name="Zhu Y."/>
            <person name="Muzny D.M."/>
            <person name="Weinstock G."/>
            <person name="Gibbs R.A."/>
        </authorList>
    </citation>
    <scope>NUCLEOTIDE SEQUENCE [LARGE SCALE GENOMIC DNA]</scope>
    <source>
        <strain evidence="7">LSR1</strain>
    </source>
</reference>
<organism evidence="6 7">
    <name type="scientific">Acyrthosiphon pisum</name>
    <name type="common">Pea aphid</name>
    <dbReference type="NCBI Taxonomy" id="7029"/>
    <lineage>
        <taxon>Eukaryota</taxon>
        <taxon>Metazoa</taxon>
        <taxon>Ecdysozoa</taxon>
        <taxon>Arthropoda</taxon>
        <taxon>Hexapoda</taxon>
        <taxon>Insecta</taxon>
        <taxon>Pterygota</taxon>
        <taxon>Neoptera</taxon>
        <taxon>Paraneoptera</taxon>
        <taxon>Hemiptera</taxon>
        <taxon>Sternorrhyncha</taxon>
        <taxon>Aphidomorpha</taxon>
        <taxon>Aphidoidea</taxon>
        <taxon>Aphididae</taxon>
        <taxon>Macrosiphini</taxon>
        <taxon>Acyrthosiphon</taxon>
    </lineage>
</organism>
<feature type="region of interest" description="Disordered" evidence="4">
    <location>
        <begin position="285"/>
        <end position="330"/>
    </location>
</feature>
<dbReference type="Proteomes" id="UP000007819">
    <property type="component" value="Chromosome A1"/>
</dbReference>
<keyword evidence="3" id="KW-0009">Actin-binding</keyword>
<keyword evidence="7" id="KW-1185">Reference proteome</keyword>
<evidence type="ECO:0000256" key="1">
    <source>
        <dbReference type="ARBA" id="ARBA00022441"/>
    </source>
</evidence>
<dbReference type="RefSeq" id="XP_029342535.1">
    <property type="nucleotide sequence ID" value="XM_029486675.1"/>
</dbReference>
<dbReference type="SMART" id="SM00875">
    <property type="entry name" value="BACK"/>
    <property type="match status" value="1"/>
</dbReference>
<dbReference type="SUPFAM" id="SSF54695">
    <property type="entry name" value="POZ domain"/>
    <property type="match status" value="1"/>
</dbReference>
<dbReference type="InterPro" id="IPR011705">
    <property type="entry name" value="BACK"/>
</dbReference>
<evidence type="ECO:0000256" key="2">
    <source>
        <dbReference type="ARBA" id="ARBA00022737"/>
    </source>
</evidence>
<dbReference type="SMART" id="SM00225">
    <property type="entry name" value="BTB"/>
    <property type="match status" value="1"/>
</dbReference>
<dbReference type="AlphaFoldDB" id="A0A8R2NLA4"/>
<sequence>MSDQNLTHINFCAINRFSSSYNALNTMRRKNEFCDIQFAVGGIKISAHKAILSSHSNYFNDMFIGNFKDSKLLDIKNVEITPRSFELLIDFLYTSQITINHYNVQELLIASRFLMLNDVEKECLKYLEQNIDIGNFMTVKRIADMNEIKDLHELFLSYVLKNYNNVVKSNTFLSFSFELMMELIQSDDLHAEEEEAYESIMMWLKYDLNERLKCLPELFKSIRLSLMSIDYLNDIVQEEELIRSDITSMNYLCSAYKVVHQQEKSLVNVLTSTFNVTHRKFSKKLQSNPETEKSVENYDEDIEEQEKSGQSDDEECEDTEDDGNDIFDWDKAKDDLEQLKLRFEEEL</sequence>
<dbReference type="PANTHER" id="PTHR24412">
    <property type="entry name" value="KELCH PROTEIN"/>
    <property type="match status" value="1"/>
</dbReference>
<dbReference type="EnsemblMetazoa" id="XM_029486675.1">
    <property type="protein sequence ID" value="XP_029342535.1"/>
    <property type="gene ID" value="LOC100569232"/>
</dbReference>
<dbReference type="OrthoDB" id="6418787at2759"/>
<reference evidence="6" key="2">
    <citation type="submission" date="2022-06" db="UniProtKB">
        <authorList>
            <consortium name="EnsemblMetazoa"/>
        </authorList>
    </citation>
    <scope>IDENTIFICATION</scope>
</reference>
<keyword evidence="1" id="KW-0880">Kelch repeat</keyword>
<evidence type="ECO:0000313" key="6">
    <source>
        <dbReference type="EnsemblMetazoa" id="XP_029342535.1"/>
    </source>
</evidence>
<dbReference type="Pfam" id="PF07707">
    <property type="entry name" value="BACK"/>
    <property type="match status" value="1"/>
</dbReference>
<dbReference type="PANTHER" id="PTHR24412:SF489">
    <property type="entry name" value="RING FINGER DOMAIN AND KELCH REPEAT-CONTAINING PROTEIN DDB_G0271372"/>
    <property type="match status" value="1"/>
</dbReference>
<keyword evidence="2" id="KW-0677">Repeat</keyword>
<evidence type="ECO:0000313" key="7">
    <source>
        <dbReference type="Proteomes" id="UP000007819"/>
    </source>
</evidence>
<dbReference type="PROSITE" id="PS50097">
    <property type="entry name" value="BTB"/>
    <property type="match status" value="1"/>
</dbReference>
<accession>A0A8R2NLA4</accession>
<name>A0A8R2NLA4_ACYPI</name>
<dbReference type="InterPro" id="IPR000210">
    <property type="entry name" value="BTB/POZ_dom"/>
</dbReference>
<evidence type="ECO:0000259" key="5">
    <source>
        <dbReference type="PROSITE" id="PS50097"/>
    </source>
</evidence>
<feature type="domain" description="BTB" evidence="5">
    <location>
        <begin position="34"/>
        <end position="101"/>
    </location>
</feature>
<evidence type="ECO:0000256" key="4">
    <source>
        <dbReference type="SAM" id="MobiDB-lite"/>
    </source>
</evidence>
<proteinExistence type="predicted"/>
<dbReference type="FunFam" id="1.25.40.420:FF:000001">
    <property type="entry name" value="Kelch-like family member 12"/>
    <property type="match status" value="1"/>
</dbReference>
<dbReference type="Gene3D" id="1.25.40.420">
    <property type="match status" value="1"/>
</dbReference>
<feature type="compositionally biased region" description="Acidic residues" evidence="4">
    <location>
        <begin position="311"/>
        <end position="327"/>
    </location>
</feature>
<dbReference type="InterPro" id="IPR011333">
    <property type="entry name" value="SKP1/BTB/POZ_sf"/>
</dbReference>
<evidence type="ECO:0000256" key="3">
    <source>
        <dbReference type="ARBA" id="ARBA00023203"/>
    </source>
</evidence>
<dbReference type="Gene3D" id="3.30.710.10">
    <property type="entry name" value="Potassium Channel Kv1.1, Chain A"/>
    <property type="match status" value="1"/>
</dbReference>
<dbReference type="Pfam" id="PF00651">
    <property type="entry name" value="BTB"/>
    <property type="match status" value="1"/>
</dbReference>